<dbReference type="Proteomes" id="UP000183971">
    <property type="component" value="Unassembled WGS sequence"/>
</dbReference>
<dbReference type="GeneID" id="42045662"/>
<proteinExistence type="predicted"/>
<protein>
    <submittedName>
        <fullName evidence="1">Uncharacterized protein</fullName>
    </submittedName>
</protein>
<dbReference type="RefSeq" id="XP_031075698.1">
    <property type="nucleotide sequence ID" value="XM_031222703.1"/>
</dbReference>
<accession>A0A1L7V734</accession>
<comment type="caution">
    <text evidence="1">The sequence shown here is derived from an EMBL/GenBank/DDBJ whole genome shotgun (WGS) entry which is preliminary data.</text>
</comment>
<reference evidence="2" key="1">
    <citation type="journal article" date="2016" name="Genome Biol. Evol.">
        <title>Comparative 'omics' of the Fusarium fujikuroi species complex highlights differences in genetic potential and metabolite synthesis.</title>
        <authorList>
            <person name="Niehaus E.-M."/>
            <person name="Muensterkoetter M."/>
            <person name="Proctor R.H."/>
            <person name="Brown D.W."/>
            <person name="Sharon A."/>
            <person name="Idan Y."/>
            <person name="Oren-Young L."/>
            <person name="Sieber C.M."/>
            <person name="Novak O."/>
            <person name="Pencik A."/>
            <person name="Tarkowska D."/>
            <person name="Hromadova K."/>
            <person name="Freeman S."/>
            <person name="Maymon M."/>
            <person name="Elazar M."/>
            <person name="Youssef S.A."/>
            <person name="El-Shabrawy E.S.M."/>
            <person name="Shalaby A.B.A."/>
            <person name="Houterman P."/>
            <person name="Brock N.L."/>
            <person name="Burkhardt I."/>
            <person name="Tsavkelova E.A."/>
            <person name="Dickschat J.S."/>
            <person name="Galuszka P."/>
            <person name="Gueldener U."/>
            <person name="Tudzynski B."/>
        </authorList>
    </citation>
    <scope>NUCLEOTIDE SEQUENCE [LARGE SCALE GENOMIC DNA]</scope>
    <source>
        <strain evidence="2">ET1</strain>
    </source>
</reference>
<dbReference type="AlphaFoldDB" id="A0A1L7V734"/>
<keyword evidence="2" id="KW-1185">Reference proteome</keyword>
<gene>
    <name evidence="1" type="ORF">FPRO_00773</name>
</gene>
<organism evidence="1 2">
    <name type="scientific">Fusarium proliferatum (strain ET1)</name>
    <name type="common">Orchid endophyte fungus</name>
    <dbReference type="NCBI Taxonomy" id="1227346"/>
    <lineage>
        <taxon>Eukaryota</taxon>
        <taxon>Fungi</taxon>
        <taxon>Dikarya</taxon>
        <taxon>Ascomycota</taxon>
        <taxon>Pezizomycotina</taxon>
        <taxon>Sordariomycetes</taxon>
        <taxon>Hypocreomycetidae</taxon>
        <taxon>Hypocreales</taxon>
        <taxon>Nectriaceae</taxon>
        <taxon>Fusarium</taxon>
        <taxon>Fusarium fujikuroi species complex</taxon>
    </lineage>
</organism>
<dbReference type="EMBL" id="FJOF01000001">
    <property type="protein sequence ID" value="CZR35105.1"/>
    <property type="molecule type" value="Genomic_DNA"/>
</dbReference>
<evidence type="ECO:0000313" key="1">
    <source>
        <dbReference type="EMBL" id="CZR35105.1"/>
    </source>
</evidence>
<sequence>MAASKPLQFRLIFFMSIGLCQLDANGNYDG</sequence>
<name>A0A1L7V734_FUSPR</name>
<dbReference type="VEuPathDB" id="FungiDB:FPRO_00773"/>
<evidence type="ECO:0000313" key="2">
    <source>
        <dbReference type="Proteomes" id="UP000183971"/>
    </source>
</evidence>